<evidence type="ECO:0000256" key="1">
    <source>
        <dbReference type="SAM" id="Phobius"/>
    </source>
</evidence>
<reference evidence="3" key="1">
    <citation type="submission" date="2016-10" db="EMBL/GenBank/DDBJ databases">
        <title>Sequence of Gallionella enrichment culture.</title>
        <authorList>
            <person name="Poehlein A."/>
            <person name="Muehling M."/>
            <person name="Daniel R."/>
        </authorList>
    </citation>
    <scope>NUCLEOTIDE SEQUENCE</scope>
</reference>
<feature type="transmembrane region" description="Helical" evidence="1">
    <location>
        <begin position="126"/>
        <end position="143"/>
    </location>
</feature>
<dbReference type="InterPro" id="IPR038731">
    <property type="entry name" value="RgtA/B/C-like"/>
</dbReference>
<keyword evidence="1" id="KW-0812">Transmembrane</keyword>
<comment type="caution">
    <text evidence="3">The sequence shown here is derived from an EMBL/GenBank/DDBJ whole genome shotgun (WGS) entry which is preliminary data.</text>
</comment>
<evidence type="ECO:0000259" key="2">
    <source>
        <dbReference type="Pfam" id="PF13231"/>
    </source>
</evidence>
<protein>
    <recommendedName>
        <fullName evidence="2">Glycosyltransferase RgtA/B/C/D-like domain-containing protein</fullName>
    </recommendedName>
</protein>
<accession>A0A1J5T1R8</accession>
<dbReference type="AlphaFoldDB" id="A0A1J5T1R8"/>
<feature type="transmembrane region" description="Helical" evidence="1">
    <location>
        <begin position="172"/>
        <end position="191"/>
    </location>
</feature>
<dbReference type="EMBL" id="MLJW01000045">
    <property type="protein sequence ID" value="OIR06126.1"/>
    <property type="molecule type" value="Genomic_DNA"/>
</dbReference>
<proteinExistence type="predicted"/>
<sequence>MRGLVHGRLAPSARQAARRQPLGKAGAVLFIDQPQHHLAESLHRLGPGLAVGAGDALALFLGQLAFQGHALPGQLQQALAAVALSALAFPYLTLPDKLNMNAICLSTWPWVSWAFFVAVKHPTARGRILAGIGFGLLAAIAMMSKYYSALLLASILIASVVPGMVGNWRRPAPWLGLAAFALAILPHLLWQRAHGFETVVYVDEQGTGLDLYHFLSFGLAPVYYWLIPWIAVLAMFYRGPVWRRFARSLRMQGAGDALWYLAVMPYALSMVAGLIGFVYLSEPWAIPIGYAFTLLWIRNADLEPEAVLAKCTRLLGAFRWIWPLMVVLAVVFAIFAAFTAPEEAYYPERAATAAIDAQWQTLAPGVPLAWAASGNDAARIAYFSRLPQLVEALPDLPDTLPDYYPPRPNWQAEGGVVICPLGNGSDTTQQTVCTKKVEDWARNDGFALVPYRFSVERSGLYFPLKRPYAFAAFFHLPKVTQ</sequence>
<dbReference type="Pfam" id="PF13231">
    <property type="entry name" value="PMT_2"/>
    <property type="match status" value="1"/>
</dbReference>
<gene>
    <name evidence="3" type="ORF">GALL_115980</name>
</gene>
<feature type="transmembrane region" description="Helical" evidence="1">
    <location>
        <begin position="149"/>
        <end position="165"/>
    </location>
</feature>
<keyword evidence="1" id="KW-0472">Membrane</keyword>
<feature type="transmembrane region" description="Helical" evidence="1">
    <location>
        <begin position="258"/>
        <end position="280"/>
    </location>
</feature>
<keyword evidence="1" id="KW-1133">Transmembrane helix</keyword>
<name>A0A1J5T1R8_9ZZZZ</name>
<organism evidence="3">
    <name type="scientific">mine drainage metagenome</name>
    <dbReference type="NCBI Taxonomy" id="410659"/>
    <lineage>
        <taxon>unclassified sequences</taxon>
        <taxon>metagenomes</taxon>
        <taxon>ecological metagenomes</taxon>
    </lineage>
</organism>
<feature type="domain" description="Glycosyltransferase RgtA/B/C/D-like" evidence="2">
    <location>
        <begin position="77"/>
        <end position="190"/>
    </location>
</feature>
<feature type="transmembrane region" description="Helical" evidence="1">
    <location>
        <begin position="211"/>
        <end position="237"/>
    </location>
</feature>
<evidence type="ECO:0000313" key="3">
    <source>
        <dbReference type="EMBL" id="OIR06126.1"/>
    </source>
</evidence>
<feature type="transmembrane region" description="Helical" evidence="1">
    <location>
        <begin position="320"/>
        <end position="340"/>
    </location>
</feature>